<feature type="region of interest" description="Disordered" evidence="1">
    <location>
        <begin position="118"/>
        <end position="302"/>
    </location>
</feature>
<reference evidence="3" key="1">
    <citation type="journal article" date="2013" name="Genome Announc.">
        <title>Draft genome sequence of Botrytis cinerea BcDW1, inoculum for noble rot of grape berries.</title>
        <authorList>
            <person name="Blanco-Ulate B."/>
            <person name="Allen G."/>
            <person name="Powell A.L."/>
            <person name="Cantu D."/>
        </authorList>
    </citation>
    <scope>NUCLEOTIDE SEQUENCE [LARGE SCALE GENOMIC DNA]</scope>
    <source>
        <strain evidence="3">BcDW1</strain>
    </source>
</reference>
<feature type="compositionally biased region" description="Acidic residues" evidence="1">
    <location>
        <begin position="382"/>
        <end position="391"/>
    </location>
</feature>
<feature type="compositionally biased region" description="Polar residues" evidence="1">
    <location>
        <begin position="261"/>
        <end position="278"/>
    </location>
</feature>
<feature type="compositionally biased region" description="Basic and acidic residues" evidence="1">
    <location>
        <begin position="360"/>
        <end position="373"/>
    </location>
</feature>
<feature type="compositionally biased region" description="Low complexity" evidence="1">
    <location>
        <begin position="77"/>
        <end position="98"/>
    </location>
</feature>
<dbReference type="HOGENOM" id="CLU_403316_0_0_1"/>
<dbReference type="Proteomes" id="UP000012045">
    <property type="component" value="Unassembled WGS sequence"/>
</dbReference>
<evidence type="ECO:0000313" key="3">
    <source>
        <dbReference type="Proteomes" id="UP000012045"/>
    </source>
</evidence>
<protein>
    <submittedName>
        <fullName evidence="2">Putative uroporphyrinogen-iii synthase protein</fullName>
    </submittedName>
</protein>
<dbReference type="AlphaFoldDB" id="M7TNB1"/>
<gene>
    <name evidence="2" type="ORF">BcDW1_8429</name>
</gene>
<feature type="region of interest" description="Disordered" evidence="1">
    <location>
        <begin position="358"/>
        <end position="439"/>
    </location>
</feature>
<feature type="compositionally biased region" description="Acidic residues" evidence="1">
    <location>
        <begin position="36"/>
        <end position="47"/>
    </location>
</feature>
<feature type="region of interest" description="Disordered" evidence="1">
    <location>
        <begin position="509"/>
        <end position="548"/>
    </location>
</feature>
<evidence type="ECO:0000313" key="2">
    <source>
        <dbReference type="EMBL" id="EMR82880.1"/>
    </source>
</evidence>
<sequence length="682" mass="74472">MASPEKSPVRQLRGENNNREIGTTEEEKKVVSETSECSEEVASEIDQEVPRDSPRTIAPVRLTTIARTRYYSLVRITSSTRPSTSSSTSSRASLRAPPVQRKQRKIKSFLKAIKEYWKPSDPIPQRNPEPRSAFLQPRPAFVRPTPVKQRQRKKTGILRAIKEYWKPSDPELPRDPEPSWAQWPSEMPPSAPTRAPKQKKRRESKNHNPDQCVGDGAGDTQTQIVGRAKNPARVAPEVGDCASERLPSVSSNSSNSVTTVGTASHTGASISHNNLSSKSRTRMTTVSSASISTLSGSTQSGRVARASFRMMLGVTDRPAGSENSNTSNRAPPLIVDRIMAFTDASSQPNLREAISILQEPNERHSDTDGEGKKKNQSPSLETYDESSEESEASSSHDGFPGSETNHHRQQSPSDRQDEKDSGFEGSDGNWDDCEESLDQSDNTIQSARDTNNESKNTLATLEVEVNMEELHADCWGLNLLGGKGQKIRKRRVNTSNVFGEGFRSLGLAATHASNGKRRKLSNKGEKKEEDVEMDNTDDEDSDSDMDDQDHVCDVQLRSFKGLLMNWDKLETVSSKFPTPAQFQASHLSTPPILPASPPPLFPARAIKLPLPQLPIHIIMRLAHPHAELGATLGAHLVLGHVGLEILGAGPAGVELGEEIHEGRYVGAVAGGGGAGVGGRERV</sequence>
<dbReference type="OrthoDB" id="3560481at2759"/>
<feature type="compositionally biased region" description="Acidic residues" evidence="1">
    <location>
        <begin position="429"/>
        <end position="438"/>
    </location>
</feature>
<feature type="compositionally biased region" description="Low complexity" evidence="1">
    <location>
        <begin position="284"/>
        <end position="300"/>
    </location>
</feature>
<feature type="region of interest" description="Disordered" evidence="1">
    <location>
        <begin position="1"/>
        <end position="58"/>
    </location>
</feature>
<feature type="region of interest" description="Disordered" evidence="1">
    <location>
        <begin position="76"/>
        <end position="104"/>
    </location>
</feature>
<organism evidence="2 3">
    <name type="scientific">Botryotinia fuckeliana (strain BcDW1)</name>
    <name type="common">Noble rot fungus</name>
    <name type="synonym">Botrytis cinerea</name>
    <dbReference type="NCBI Taxonomy" id="1290391"/>
    <lineage>
        <taxon>Eukaryota</taxon>
        <taxon>Fungi</taxon>
        <taxon>Dikarya</taxon>
        <taxon>Ascomycota</taxon>
        <taxon>Pezizomycotina</taxon>
        <taxon>Leotiomycetes</taxon>
        <taxon>Helotiales</taxon>
        <taxon>Sclerotiniaceae</taxon>
        <taxon>Botrytis</taxon>
    </lineage>
</organism>
<feature type="compositionally biased region" description="Basic and acidic residues" evidence="1">
    <location>
        <begin position="160"/>
        <end position="177"/>
    </location>
</feature>
<name>M7TNB1_BOTF1</name>
<accession>M7TNB1</accession>
<feature type="compositionally biased region" description="Acidic residues" evidence="1">
    <location>
        <begin position="530"/>
        <end position="547"/>
    </location>
</feature>
<evidence type="ECO:0000256" key="1">
    <source>
        <dbReference type="SAM" id="MobiDB-lite"/>
    </source>
</evidence>
<feature type="compositionally biased region" description="Low complexity" evidence="1">
    <location>
        <begin position="248"/>
        <end position="260"/>
    </location>
</feature>
<proteinExistence type="predicted"/>
<dbReference type="EMBL" id="KB708023">
    <property type="protein sequence ID" value="EMR82880.1"/>
    <property type="molecule type" value="Genomic_DNA"/>
</dbReference>